<organism evidence="1 2">
    <name type="scientific">Streptomyces citrinus</name>
    <dbReference type="NCBI Taxonomy" id="3118173"/>
    <lineage>
        <taxon>Bacteria</taxon>
        <taxon>Bacillati</taxon>
        <taxon>Actinomycetota</taxon>
        <taxon>Actinomycetes</taxon>
        <taxon>Kitasatosporales</taxon>
        <taxon>Streptomycetaceae</taxon>
        <taxon>Streptomyces</taxon>
    </lineage>
</organism>
<evidence type="ECO:0000313" key="2">
    <source>
        <dbReference type="Proteomes" id="UP001432251"/>
    </source>
</evidence>
<accession>A0ACD5AQ30</accession>
<gene>
    <name evidence="1" type="ORF">V2W30_40020</name>
</gene>
<proteinExistence type="predicted"/>
<keyword evidence="1" id="KW-0614">Plasmid</keyword>
<sequence length="45" mass="4745">MPRRAWTPNPAADPVVTSNTPDQQLLAEIAAHAAAQNDKHQPAGS</sequence>
<dbReference type="EMBL" id="CP146023">
    <property type="protein sequence ID" value="WWQ69372.1"/>
    <property type="molecule type" value="Genomic_DNA"/>
</dbReference>
<evidence type="ECO:0000313" key="1">
    <source>
        <dbReference type="EMBL" id="WWQ69372.1"/>
    </source>
</evidence>
<keyword evidence="2" id="KW-1185">Reference proteome</keyword>
<geneLocation type="plasmid" evidence="1 2">
    <name>p1</name>
</geneLocation>
<dbReference type="Proteomes" id="UP001432251">
    <property type="component" value="Plasmid p1"/>
</dbReference>
<name>A0ACD5AQ30_9ACTN</name>
<reference evidence="1" key="1">
    <citation type="journal article" date="2025" name="Int. J. Syst. Evol. Microbiol.">
        <title>Streptomyces citrinus sp. nov., with yellow diffusible pigment.</title>
        <authorList>
            <person name="He Y."/>
            <person name="Yang E."/>
            <person name="Xu J."/>
            <person name="Sun Y."/>
            <person name="Sun L."/>
        </authorList>
    </citation>
    <scope>NUCLEOTIDE SEQUENCE</scope>
    <source>
        <strain evidence="1">Q6</strain>
    </source>
</reference>
<protein>
    <submittedName>
        <fullName evidence="1">Uncharacterized protein</fullName>
    </submittedName>
</protein>